<name>A0A916WU47_9SPHN</name>
<gene>
    <name evidence="1" type="ORF">GCM10011380_19650</name>
</gene>
<dbReference type="Proteomes" id="UP000623067">
    <property type="component" value="Unassembled WGS sequence"/>
</dbReference>
<dbReference type="AlphaFoldDB" id="A0A916WU47"/>
<accession>A0A916WU47</accession>
<comment type="caution">
    <text evidence="1">The sequence shown here is derived from an EMBL/GenBank/DDBJ whole genome shotgun (WGS) entry which is preliminary data.</text>
</comment>
<sequence length="389" mass="44227">MTLDLDLPPDPSKVEIEIDVLRSRQPIGDLYLASLDADILTRITDFDVRRLVSEERDVEQYLGIQRPLDKKRVNDLIKYVNFADATFPTACILAVDSDYAAYDEDARKLTIRNYKYGDEQPSRNIRYIARVLDGQHRIAGLGKFAGETFQTPVVFFVGADLAEQASIFSTVNLEQNKVGKSLAYDLYALAKTRSPQRLGHEIAVAFDQDPKSPFYKRIKRLGVATPGRYRETISQAQFVQGIIDQLSREPKLDRDILLRGRHLGLPDADEAKRFVFRIAFVQGRDLDIAQSLDAYFRAVKDRWPVAWDEFGQGFVLNKTNGFRALMRLLRVIFNDRYGPGNNIKYDDVKKILDRSSLLDEDFNTERFPPGTSGEGALFRALVETCGLNT</sequence>
<protein>
    <recommendedName>
        <fullName evidence="3">DGQHR domain-containing protein</fullName>
    </recommendedName>
</protein>
<dbReference type="InterPro" id="IPR017601">
    <property type="entry name" value="DGQHR-contain_dom"/>
</dbReference>
<dbReference type="CDD" id="cd16413">
    <property type="entry name" value="DGQHR_domain"/>
    <property type="match status" value="1"/>
</dbReference>
<dbReference type="RefSeq" id="WP_229664487.1">
    <property type="nucleotide sequence ID" value="NZ_BMIH01000002.1"/>
</dbReference>
<dbReference type="EMBL" id="BMIH01000002">
    <property type="protein sequence ID" value="GGB30239.1"/>
    <property type="molecule type" value="Genomic_DNA"/>
</dbReference>
<dbReference type="NCBIfam" id="TIGR03187">
    <property type="entry name" value="DGQHR"/>
    <property type="match status" value="1"/>
</dbReference>
<dbReference type="Pfam" id="PF14072">
    <property type="entry name" value="DndB"/>
    <property type="match status" value="1"/>
</dbReference>
<evidence type="ECO:0000313" key="1">
    <source>
        <dbReference type="EMBL" id="GGB30239.1"/>
    </source>
</evidence>
<reference evidence="1" key="1">
    <citation type="journal article" date="2014" name="Int. J. Syst. Evol. Microbiol.">
        <title>Complete genome sequence of Corynebacterium casei LMG S-19264T (=DSM 44701T), isolated from a smear-ripened cheese.</title>
        <authorList>
            <consortium name="US DOE Joint Genome Institute (JGI-PGF)"/>
            <person name="Walter F."/>
            <person name="Albersmeier A."/>
            <person name="Kalinowski J."/>
            <person name="Ruckert C."/>
        </authorList>
    </citation>
    <scope>NUCLEOTIDE SEQUENCE</scope>
    <source>
        <strain evidence="1">CGMCC 1.15330</strain>
    </source>
</reference>
<proteinExistence type="predicted"/>
<keyword evidence="2" id="KW-1185">Reference proteome</keyword>
<organism evidence="1 2">
    <name type="scientific">Sphingomonas metalli</name>
    <dbReference type="NCBI Taxonomy" id="1779358"/>
    <lineage>
        <taxon>Bacteria</taxon>
        <taxon>Pseudomonadati</taxon>
        <taxon>Pseudomonadota</taxon>
        <taxon>Alphaproteobacteria</taxon>
        <taxon>Sphingomonadales</taxon>
        <taxon>Sphingomonadaceae</taxon>
        <taxon>Sphingomonas</taxon>
    </lineage>
</organism>
<reference evidence="1" key="2">
    <citation type="submission" date="2020-09" db="EMBL/GenBank/DDBJ databases">
        <authorList>
            <person name="Sun Q."/>
            <person name="Zhou Y."/>
        </authorList>
    </citation>
    <scope>NUCLEOTIDE SEQUENCE</scope>
    <source>
        <strain evidence="1">CGMCC 1.15330</strain>
    </source>
</reference>
<evidence type="ECO:0000313" key="2">
    <source>
        <dbReference type="Proteomes" id="UP000623067"/>
    </source>
</evidence>
<dbReference type="InterPro" id="IPR017642">
    <property type="entry name" value="DNA_S_mod_DndB"/>
</dbReference>
<evidence type="ECO:0008006" key="3">
    <source>
        <dbReference type="Google" id="ProtNLM"/>
    </source>
</evidence>